<sequence>MYSYSKKDLERIASETGFICDNLEKVFRLCDVLQYLNKNPLLSKHLALKGGTAINLIYHSLFLPIL</sequence>
<proteinExistence type="predicted"/>
<protein>
    <recommendedName>
        <fullName evidence="2">Nucleotidyl transferase AbiEii/AbiGii toxin family protein</fullName>
    </recommendedName>
</protein>
<gene>
    <name evidence="1" type="ORF">EZS27_001772</name>
</gene>
<dbReference type="EMBL" id="SNRY01000021">
    <property type="protein sequence ID" value="KAA6350925.1"/>
    <property type="molecule type" value="Genomic_DNA"/>
</dbReference>
<comment type="caution">
    <text evidence="1">The sequence shown here is derived from an EMBL/GenBank/DDBJ whole genome shotgun (WGS) entry which is preliminary data.</text>
</comment>
<dbReference type="AlphaFoldDB" id="A0A5J4T0L7"/>
<accession>A0A5J4T0L7</accession>
<name>A0A5J4T0L7_9ZZZZ</name>
<organism evidence="1">
    <name type="scientific">termite gut metagenome</name>
    <dbReference type="NCBI Taxonomy" id="433724"/>
    <lineage>
        <taxon>unclassified sequences</taxon>
        <taxon>metagenomes</taxon>
        <taxon>organismal metagenomes</taxon>
    </lineage>
</organism>
<evidence type="ECO:0000313" key="1">
    <source>
        <dbReference type="EMBL" id="KAA6350925.1"/>
    </source>
</evidence>
<evidence type="ECO:0008006" key="2">
    <source>
        <dbReference type="Google" id="ProtNLM"/>
    </source>
</evidence>
<reference evidence="1" key="1">
    <citation type="submission" date="2019-03" db="EMBL/GenBank/DDBJ databases">
        <title>Single cell metagenomics reveals metabolic interactions within the superorganism composed of flagellate Streblomastix strix and complex community of Bacteroidetes bacteria on its surface.</title>
        <authorList>
            <person name="Treitli S.C."/>
            <person name="Kolisko M."/>
            <person name="Husnik F."/>
            <person name="Keeling P."/>
            <person name="Hampl V."/>
        </authorList>
    </citation>
    <scope>NUCLEOTIDE SEQUENCE</scope>
    <source>
        <strain evidence="1">STM</strain>
    </source>
</reference>